<accession>A0ABP0F919</accession>
<keyword evidence="1" id="KW-0677">Repeat</keyword>
<dbReference type="CDD" id="cd00051">
    <property type="entry name" value="EFh"/>
    <property type="match status" value="2"/>
</dbReference>
<feature type="region of interest" description="Disordered" evidence="3">
    <location>
        <begin position="1"/>
        <end position="36"/>
    </location>
</feature>
<dbReference type="SMART" id="SM00054">
    <property type="entry name" value="EFh"/>
    <property type="match status" value="4"/>
</dbReference>
<evidence type="ECO:0000259" key="4">
    <source>
        <dbReference type="PROSITE" id="PS50222"/>
    </source>
</evidence>
<evidence type="ECO:0000313" key="5">
    <source>
        <dbReference type="EMBL" id="CAK8676199.1"/>
    </source>
</evidence>
<evidence type="ECO:0000313" key="6">
    <source>
        <dbReference type="Proteomes" id="UP001642483"/>
    </source>
</evidence>
<evidence type="ECO:0000256" key="2">
    <source>
        <dbReference type="ARBA" id="ARBA00022837"/>
    </source>
</evidence>
<evidence type="ECO:0000256" key="1">
    <source>
        <dbReference type="ARBA" id="ARBA00022737"/>
    </source>
</evidence>
<dbReference type="SUPFAM" id="SSF47473">
    <property type="entry name" value="EF-hand"/>
    <property type="match status" value="1"/>
</dbReference>
<protein>
    <recommendedName>
        <fullName evidence="4">EF-hand domain-containing protein</fullName>
    </recommendedName>
</protein>
<evidence type="ECO:0000256" key="3">
    <source>
        <dbReference type="SAM" id="MobiDB-lite"/>
    </source>
</evidence>
<sequence length="219" mass="24975">MPGKKKRKSISEEGGSSKRLTGFHFPDEAIPDNIPSRPAPGKALLTVLQTNEVNEKQFLGMKLPSHIFEQLTIQEIRDLKLVFDAFDVDNSNTIDLKELHRAMRILGFRVSRNEVRQMMADVDTQNKGEISFSDFLRFIIERQSDSRDIFEEIRHGFKLFDTEEHGKITAAALRKVCREAGAKFSEKEVKDMIEVADQNGDGAVDEEEFLAIMLKTNLF</sequence>
<organism evidence="5 6">
    <name type="scientific">Clavelina lepadiformis</name>
    <name type="common">Light-bulb sea squirt</name>
    <name type="synonym">Ascidia lepadiformis</name>
    <dbReference type="NCBI Taxonomy" id="159417"/>
    <lineage>
        <taxon>Eukaryota</taxon>
        <taxon>Metazoa</taxon>
        <taxon>Chordata</taxon>
        <taxon>Tunicata</taxon>
        <taxon>Ascidiacea</taxon>
        <taxon>Aplousobranchia</taxon>
        <taxon>Clavelinidae</taxon>
        <taxon>Clavelina</taxon>
    </lineage>
</organism>
<dbReference type="PROSITE" id="PS50222">
    <property type="entry name" value="EF_HAND_2"/>
    <property type="match status" value="4"/>
</dbReference>
<keyword evidence="2" id="KW-0106">Calcium</keyword>
<dbReference type="Pfam" id="PF13499">
    <property type="entry name" value="EF-hand_7"/>
    <property type="match status" value="2"/>
</dbReference>
<dbReference type="PANTHER" id="PTHR23048:SF59">
    <property type="entry name" value="EF-HAND SUPERFAMILY PROTEIN"/>
    <property type="match status" value="1"/>
</dbReference>
<feature type="domain" description="EF-hand" evidence="4">
    <location>
        <begin position="110"/>
        <end position="145"/>
    </location>
</feature>
<name>A0ABP0F919_CLALP</name>
<dbReference type="Gene3D" id="1.10.238.10">
    <property type="entry name" value="EF-hand"/>
    <property type="match status" value="2"/>
</dbReference>
<dbReference type="InterPro" id="IPR011992">
    <property type="entry name" value="EF-hand-dom_pair"/>
</dbReference>
<dbReference type="PANTHER" id="PTHR23048">
    <property type="entry name" value="MYOSIN LIGHT CHAIN 1, 3"/>
    <property type="match status" value="1"/>
</dbReference>
<feature type="domain" description="EF-hand" evidence="4">
    <location>
        <begin position="148"/>
        <end position="183"/>
    </location>
</feature>
<reference evidence="5 6" key="1">
    <citation type="submission" date="2024-02" db="EMBL/GenBank/DDBJ databases">
        <authorList>
            <person name="Daric V."/>
            <person name="Darras S."/>
        </authorList>
    </citation>
    <scope>NUCLEOTIDE SEQUENCE [LARGE SCALE GENOMIC DNA]</scope>
</reference>
<feature type="domain" description="EF-hand" evidence="4">
    <location>
        <begin position="74"/>
        <end position="109"/>
    </location>
</feature>
<proteinExistence type="predicted"/>
<keyword evidence="6" id="KW-1185">Reference proteome</keyword>
<dbReference type="InterPro" id="IPR050230">
    <property type="entry name" value="CALM/Myosin/TropC-like"/>
</dbReference>
<dbReference type="InterPro" id="IPR018247">
    <property type="entry name" value="EF_Hand_1_Ca_BS"/>
</dbReference>
<dbReference type="PROSITE" id="PS00018">
    <property type="entry name" value="EF_HAND_1"/>
    <property type="match status" value="2"/>
</dbReference>
<dbReference type="EMBL" id="CAWYQH010000024">
    <property type="protein sequence ID" value="CAK8676199.1"/>
    <property type="molecule type" value="Genomic_DNA"/>
</dbReference>
<dbReference type="Proteomes" id="UP001642483">
    <property type="component" value="Unassembled WGS sequence"/>
</dbReference>
<comment type="caution">
    <text evidence="5">The sequence shown here is derived from an EMBL/GenBank/DDBJ whole genome shotgun (WGS) entry which is preliminary data.</text>
</comment>
<feature type="domain" description="EF-hand" evidence="4">
    <location>
        <begin position="184"/>
        <end position="219"/>
    </location>
</feature>
<gene>
    <name evidence="5" type="ORF">CVLEPA_LOCUS5677</name>
</gene>
<dbReference type="InterPro" id="IPR002048">
    <property type="entry name" value="EF_hand_dom"/>
</dbReference>